<evidence type="ECO:0000259" key="5">
    <source>
        <dbReference type="PROSITE" id="PS50843"/>
    </source>
</evidence>
<dbReference type="InterPro" id="IPR005795">
    <property type="entry name" value="LolPI"/>
</dbReference>
<dbReference type="Pfam" id="PF07731">
    <property type="entry name" value="Cu-oxidase_2"/>
    <property type="match status" value="2"/>
</dbReference>
<dbReference type="InterPro" id="IPR007112">
    <property type="entry name" value="Expansin/allergen_DPBB_dom"/>
</dbReference>
<dbReference type="PRINTS" id="PR00829">
    <property type="entry name" value="LOLP1ALLERGN"/>
</dbReference>
<dbReference type="AlphaFoldDB" id="A0ABD3TMG1"/>
<dbReference type="InterPro" id="IPR011707">
    <property type="entry name" value="Cu-oxidase-like_N"/>
</dbReference>
<feature type="domain" description="Expansin-like EG45" evidence="4">
    <location>
        <begin position="8"/>
        <end position="79"/>
    </location>
</feature>
<dbReference type="InterPro" id="IPR036908">
    <property type="entry name" value="RlpA-like_sf"/>
</dbReference>
<dbReference type="Pfam" id="PF07732">
    <property type="entry name" value="Cu-oxidase_3"/>
    <property type="match status" value="2"/>
</dbReference>
<dbReference type="GO" id="GO:0009653">
    <property type="term" value="P:anatomical structure morphogenesis"/>
    <property type="evidence" value="ECO:0007669"/>
    <property type="project" value="UniProtKB-ARBA"/>
</dbReference>
<dbReference type="Gene3D" id="2.60.40.760">
    <property type="entry name" value="Expansin, cellulose-binding-like domain"/>
    <property type="match status" value="2"/>
</dbReference>
<dbReference type="InterPro" id="IPR045087">
    <property type="entry name" value="Cu-oxidase_fam"/>
</dbReference>
<dbReference type="EMBL" id="JBJXBP010000003">
    <property type="protein sequence ID" value="KAL3838269.1"/>
    <property type="molecule type" value="Genomic_DNA"/>
</dbReference>
<dbReference type="InterPro" id="IPR011706">
    <property type="entry name" value="Cu-oxidase_C"/>
</dbReference>
<dbReference type="InterPro" id="IPR009009">
    <property type="entry name" value="RlpA-like_DPBB"/>
</dbReference>
<dbReference type="InterPro" id="IPR001117">
    <property type="entry name" value="Cu-oxidase_2nd"/>
</dbReference>
<organism evidence="6 7">
    <name type="scientific">Penstemon smallii</name>
    <dbReference type="NCBI Taxonomy" id="265156"/>
    <lineage>
        <taxon>Eukaryota</taxon>
        <taxon>Viridiplantae</taxon>
        <taxon>Streptophyta</taxon>
        <taxon>Embryophyta</taxon>
        <taxon>Tracheophyta</taxon>
        <taxon>Spermatophyta</taxon>
        <taxon>Magnoliopsida</taxon>
        <taxon>eudicotyledons</taxon>
        <taxon>Gunneridae</taxon>
        <taxon>Pentapetalae</taxon>
        <taxon>asterids</taxon>
        <taxon>lamiids</taxon>
        <taxon>Lamiales</taxon>
        <taxon>Plantaginaceae</taxon>
        <taxon>Cheloneae</taxon>
        <taxon>Penstemon</taxon>
    </lineage>
</organism>
<feature type="compositionally biased region" description="Pro residues" evidence="3">
    <location>
        <begin position="1187"/>
        <end position="1211"/>
    </location>
</feature>
<feature type="region of interest" description="Disordered" evidence="3">
    <location>
        <begin position="1174"/>
        <end position="1211"/>
    </location>
</feature>
<evidence type="ECO:0000256" key="1">
    <source>
        <dbReference type="ARBA" id="ARBA00010609"/>
    </source>
</evidence>
<dbReference type="InterPro" id="IPR008972">
    <property type="entry name" value="Cupredoxin"/>
</dbReference>
<keyword evidence="2" id="KW-0325">Glycoprotein</keyword>
<dbReference type="InterPro" id="IPR036749">
    <property type="entry name" value="Expansin_CBD_sf"/>
</dbReference>
<reference evidence="6 7" key="1">
    <citation type="submission" date="2024-12" db="EMBL/GenBank/DDBJ databases">
        <title>The unique morphological basis and parallel evolutionary history of personate flowers in Penstemon.</title>
        <authorList>
            <person name="Depatie T.H."/>
            <person name="Wessinger C.A."/>
        </authorList>
    </citation>
    <scope>NUCLEOTIDE SEQUENCE [LARGE SCALE GENOMIC DNA]</scope>
    <source>
        <strain evidence="6">WTNN_2</strain>
        <tissue evidence="6">Leaf</tissue>
    </source>
</reference>
<protein>
    <submittedName>
        <fullName evidence="6">Uncharacterized protein</fullName>
    </submittedName>
</protein>
<keyword evidence="7" id="KW-1185">Reference proteome</keyword>
<dbReference type="SUPFAM" id="SSF50685">
    <property type="entry name" value="Barwin-like endoglucanases"/>
    <property type="match status" value="2"/>
</dbReference>
<dbReference type="SUPFAM" id="SSF49503">
    <property type="entry name" value="Cupredoxins"/>
    <property type="match status" value="6"/>
</dbReference>
<sequence length="1241" mass="138350">MEKVAELIKCTQHPSCSRKPITITITDECPGLCNNEAFHFDLSGKAFGYLAKRGQDYTLRKAGRINIEYKRVLCHHRANLVFKIDIGSNPYYLAFAVEDVNIDGDLGSVEILPSNSRRWMPMQQSWGETWQIGIPSGVHGPYSVKLTAMESRRSIIAYNVIKINGNFPGPLINATTNDFVHVNVNGIQQRLNSWQDGVSGTNCPIEPGTNWTYVFQTKDQIGSFTYFPSINFQKAGGGFGPIRVNNRNVILVPFPKPEDEFDLLIGDWIQGSYQNVRVLLKEEWRSSFWPGVMLMNGKGPYGSPNSVSYESFTVTKGKTYRFRISNVGSVFSFNFAIQNHKMVLVETEGSYTNQIVLDSLDVHVGQSYSVLVTADQDEADYYMVAAPKLYDTDAADSLVGKGILHYVNSVSTVRGPVPKGPDPFDIDFSINQAKSIRWNMTAGAARPNPQGSFNVTNVTLSNTFILHGSNGVINGVPNYVVNNVSYLTPSTPLKLADHFRNGSGFYQLDKFPVHSVNDVASYGISVVTGVHKGWLEIVLKNDVEDEMDSWHLDGFGFYVVGFGWGEWTPESRKTYNVYDPVVRSTVQVYPGSWSAVYVYLDNPGMWNLRSQNLIHWYMGQQLYIRVHNYDPNPAKERPPPQNLLLCGGLVNEEALAPEPSAPSPQAGCTQHPSCSGRPIIVTITDQCPGACNNEAFHFDLSGKAFGYLAQPGQDYTLRKAGIINIEYQRVPCHYVTNILFKIDIGSNPYYLAFAVEDVNVDGDLGYVAILPSNSRHWIPMQHAWGETWKVGIPIGTKGPYSVQLTTIESRRSVIAYNALPGNWAPGKHYYSNVITVNGIFPGPLINATTNDNVHINVYNDMDEPMNGIEQRLNSWQDGVSGTNCPIQPGQNWTYIFQMKDQIGSFFYFPSIHFQRAGGGFGPIRINNAIIINVPFPKPEDEFDLLIGDWYQQRKTYRFRISNVGNLWSINFRIQNHKMVLVETEGSYTNQITLDSLDVHVGQSYSVLVTADQIASDYYIVATPKWVNLSNPIAAIGLTGHSQMGRIRSVALIDDAFLYTVNNVSYKTPSTPLKLADDFINGSGVYEIDTFPVHSSLPAAINGTFVVSGIHKGWLEIVFKNDLNVYPGGWTAVYVYLDNPGMWNLRSQNLKHWYLGQELYIRVYDPDPNPIKERPPPDNLLFCGKVQEPPPPPPPSPPPTSPPPPARIPVPVPVPPAPASMGAKTEWCIGWLYIATISTILK</sequence>
<dbReference type="PANTHER" id="PTHR11709">
    <property type="entry name" value="MULTI-COPPER OXIDASE"/>
    <property type="match status" value="1"/>
</dbReference>
<comment type="similarity">
    <text evidence="1">Belongs to the multicopper oxidase family.</text>
</comment>
<evidence type="ECO:0000259" key="4">
    <source>
        <dbReference type="PROSITE" id="PS50842"/>
    </source>
</evidence>
<evidence type="ECO:0000313" key="6">
    <source>
        <dbReference type="EMBL" id="KAL3838269.1"/>
    </source>
</evidence>
<dbReference type="PROSITE" id="PS50843">
    <property type="entry name" value="EXPANSIN_CBD"/>
    <property type="match status" value="2"/>
</dbReference>
<dbReference type="InterPro" id="IPR007117">
    <property type="entry name" value="Expansin_CBD"/>
</dbReference>
<gene>
    <name evidence="6" type="ORF">ACJIZ3_022860</name>
</gene>
<evidence type="ECO:0000256" key="2">
    <source>
        <dbReference type="ARBA" id="ARBA00023180"/>
    </source>
</evidence>
<accession>A0ABD3TMG1</accession>
<dbReference type="Gene3D" id="2.40.40.10">
    <property type="entry name" value="RlpA-like domain"/>
    <property type="match status" value="2"/>
</dbReference>
<comment type="caution">
    <text evidence="6">The sequence shown here is derived from an EMBL/GenBank/DDBJ whole genome shotgun (WGS) entry which is preliminary data.</text>
</comment>
<name>A0ABD3TMG1_9LAMI</name>
<evidence type="ECO:0000313" key="7">
    <source>
        <dbReference type="Proteomes" id="UP001634393"/>
    </source>
</evidence>
<dbReference type="Pfam" id="PF03330">
    <property type="entry name" value="DPBB_1"/>
    <property type="match status" value="2"/>
</dbReference>
<feature type="domain" description="Expansin-like CBD" evidence="5">
    <location>
        <begin position="91"/>
        <end position="161"/>
    </location>
</feature>
<dbReference type="Proteomes" id="UP001634393">
    <property type="component" value="Unassembled WGS sequence"/>
</dbReference>
<proteinExistence type="inferred from homology"/>
<dbReference type="Pfam" id="PF01357">
    <property type="entry name" value="Expansin_C"/>
    <property type="match status" value="1"/>
</dbReference>
<feature type="domain" description="Expansin-like CBD" evidence="5">
    <location>
        <begin position="749"/>
        <end position="831"/>
    </location>
</feature>
<dbReference type="PROSITE" id="PS50842">
    <property type="entry name" value="EXPANSIN_EG45"/>
    <property type="match status" value="2"/>
</dbReference>
<dbReference type="Pfam" id="PF00394">
    <property type="entry name" value="Cu-oxidase"/>
    <property type="match status" value="2"/>
</dbReference>
<dbReference type="Gene3D" id="2.60.40.420">
    <property type="entry name" value="Cupredoxins - blue copper proteins"/>
    <property type="match status" value="6"/>
</dbReference>
<evidence type="ECO:0000256" key="3">
    <source>
        <dbReference type="SAM" id="MobiDB-lite"/>
    </source>
</evidence>
<feature type="domain" description="Expansin-like EG45" evidence="4">
    <location>
        <begin position="665"/>
        <end position="737"/>
    </location>
</feature>
<dbReference type="SUPFAM" id="SSF49590">
    <property type="entry name" value="PHL pollen allergen"/>
    <property type="match status" value="2"/>
</dbReference>
<dbReference type="PANTHER" id="PTHR11709:SF311">
    <property type="entry name" value="MONOCOPPER OXIDASE-LIKE PROTEIN SKU5"/>
    <property type="match status" value="1"/>
</dbReference>